<proteinExistence type="predicted"/>
<dbReference type="EMBL" id="QLYX01000019">
    <property type="protein sequence ID" value="RAY11399.1"/>
    <property type="molecule type" value="Genomic_DNA"/>
</dbReference>
<dbReference type="SUPFAM" id="SSF160113">
    <property type="entry name" value="YegP-like"/>
    <property type="match status" value="1"/>
</dbReference>
<evidence type="ECO:0000259" key="1">
    <source>
        <dbReference type="Pfam" id="PF07411"/>
    </source>
</evidence>
<gene>
    <name evidence="2" type="ORF">DPM19_30715</name>
</gene>
<reference evidence="2 3" key="1">
    <citation type="submission" date="2018-06" db="EMBL/GenBank/DDBJ databases">
        <title>Actinomadura craniellae sp. nov. isolated from marine sponge Craniella sp.</title>
        <authorList>
            <person name="Li L."/>
            <person name="Xu Q.H."/>
            <person name="Lin H.W."/>
            <person name="Lu Y.H."/>
        </authorList>
    </citation>
    <scope>NUCLEOTIDE SEQUENCE [LARGE SCALE GENOMIC DNA]</scope>
    <source>
        <strain evidence="2 3">LHW63021</strain>
    </source>
</reference>
<dbReference type="OrthoDB" id="3481464at2"/>
<feature type="domain" description="DUF1508" evidence="1">
    <location>
        <begin position="9"/>
        <end position="53"/>
    </location>
</feature>
<name>A0A365GX42_9ACTN</name>
<accession>A0A365GX42</accession>
<sequence>MRFQRYRTSDGQISWRFLTANHRLVALSPQGFPDEEHAAAAIRVVQLNAASASMDFSSDRGGMWTWAMRLEQVVVAISAHPYGRRREADSAAGRFRLQAAEARLDPWVAGRGEQRPRRRPVVLDC</sequence>
<comment type="caution">
    <text evidence="2">The sequence shown here is derived from an EMBL/GenBank/DDBJ whole genome shotgun (WGS) entry which is preliminary data.</text>
</comment>
<organism evidence="2 3">
    <name type="scientific">Actinomadura craniellae</name>
    <dbReference type="NCBI Taxonomy" id="2231787"/>
    <lineage>
        <taxon>Bacteria</taxon>
        <taxon>Bacillati</taxon>
        <taxon>Actinomycetota</taxon>
        <taxon>Actinomycetes</taxon>
        <taxon>Streptosporangiales</taxon>
        <taxon>Thermomonosporaceae</taxon>
        <taxon>Actinomadura</taxon>
    </lineage>
</organism>
<dbReference type="InterPro" id="IPR010879">
    <property type="entry name" value="DUF1508"/>
</dbReference>
<evidence type="ECO:0000313" key="2">
    <source>
        <dbReference type="EMBL" id="RAY11399.1"/>
    </source>
</evidence>
<evidence type="ECO:0000313" key="3">
    <source>
        <dbReference type="Proteomes" id="UP000251891"/>
    </source>
</evidence>
<dbReference type="InterPro" id="IPR036913">
    <property type="entry name" value="YegP-like_sf"/>
</dbReference>
<dbReference type="Pfam" id="PF07411">
    <property type="entry name" value="DUF1508"/>
    <property type="match status" value="1"/>
</dbReference>
<dbReference type="AlphaFoldDB" id="A0A365GX42"/>
<protein>
    <recommendedName>
        <fullName evidence="1">DUF1508 domain-containing protein</fullName>
    </recommendedName>
</protein>
<dbReference type="Gene3D" id="2.30.29.80">
    <property type="match status" value="1"/>
</dbReference>
<dbReference type="Proteomes" id="UP000251891">
    <property type="component" value="Unassembled WGS sequence"/>
</dbReference>
<keyword evidence="3" id="KW-1185">Reference proteome</keyword>
<dbReference type="RefSeq" id="WP_111871591.1">
    <property type="nucleotide sequence ID" value="NZ_QLYX01000019.1"/>
</dbReference>